<accession>A0A0L0VTD1</accession>
<dbReference type="PRINTS" id="PR00853">
    <property type="entry name" value="XPGRADSUPER"/>
</dbReference>
<dbReference type="AlphaFoldDB" id="A0A0L0VTD1"/>
<dbReference type="InterPro" id="IPR006084">
    <property type="entry name" value="XPG/Rad2"/>
</dbReference>
<dbReference type="Gene3D" id="3.40.50.1010">
    <property type="entry name" value="5'-nuclease"/>
    <property type="match status" value="1"/>
</dbReference>
<dbReference type="PANTHER" id="PTHR11081">
    <property type="entry name" value="FLAP ENDONUCLEASE FAMILY MEMBER"/>
    <property type="match status" value="1"/>
</dbReference>
<dbReference type="PANTHER" id="PTHR11081:SF65">
    <property type="entry name" value="DNA DAMAGE-INDUCIBLE PROTEIN DIN7-RELATED"/>
    <property type="match status" value="1"/>
</dbReference>
<dbReference type="EMBL" id="AJIL01000022">
    <property type="protein sequence ID" value="KNF02538.1"/>
    <property type="molecule type" value="Genomic_DNA"/>
</dbReference>
<keyword evidence="2" id="KW-1185">Reference proteome</keyword>
<dbReference type="SUPFAM" id="SSF88723">
    <property type="entry name" value="PIN domain-like"/>
    <property type="match status" value="1"/>
</dbReference>
<name>A0A0L0VTD1_9BASI</name>
<sequence length="94" mass="10372">MFLKLLHAFGVTAYVVFDGDHLPSKKITEDDHESRRRAALANANRLLAQGGQKKAREEFVRAVGVTPHLAHDVILALRSMGVKYVVAPHEADAQ</sequence>
<dbReference type="STRING" id="1165861.A0A0L0VTD1"/>
<protein>
    <submittedName>
        <fullName evidence="1">Uncharacterized protein</fullName>
    </submittedName>
</protein>
<organism evidence="1 2">
    <name type="scientific">Puccinia striiformis f. sp. tritici PST-78</name>
    <dbReference type="NCBI Taxonomy" id="1165861"/>
    <lineage>
        <taxon>Eukaryota</taxon>
        <taxon>Fungi</taxon>
        <taxon>Dikarya</taxon>
        <taxon>Basidiomycota</taxon>
        <taxon>Pucciniomycotina</taxon>
        <taxon>Pucciniomycetes</taxon>
        <taxon>Pucciniales</taxon>
        <taxon>Pucciniaceae</taxon>
        <taxon>Puccinia</taxon>
    </lineage>
</organism>
<proteinExistence type="predicted"/>
<evidence type="ECO:0000313" key="2">
    <source>
        <dbReference type="Proteomes" id="UP000054564"/>
    </source>
</evidence>
<dbReference type="Proteomes" id="UP000054564">
    <property type="component" value="Unassembled WGS sequence"/>
</dbReference>
<dbReference type="GO" id="GO:0017108">
    <property type="term" value="F:5'-flap endonuclease activity"/>
    <property type="evidence" value="ECO:0007669"/>
    <property type="project" value="TreeGrafter"/>
</dbReference>
<gene>
    <name evidence="1" type="ORF">PSTG_04133</name>
</gene>
<evidence type="ECO:0000313" key="1">
    <source>
        <dbReference type="EMBL" id="KNF02538.1"/>
    </source>
</evidence>
<comment type="caution">
    <text evidence="1">The sequence shown here is derived from an EMBL/GenBank/DDBJ whole genome shotgun (WGS) entry which is preliminary data.</text>
</comment>
<reference evidence="2" key="1">
    <citation type="submission" date="2014-03" db="EMBL/GenBank/DDBJ databases">
        <title>The Genome Sequence of Puccinia striiformis f. sp. tritici PST-78.</title>
        <authorList>
            <consortium name="The Broad Institute Genome Sequencing Platform"/>
            <person name="Cuomo C."/>
            <person name="Hulbert S."/>
            <person name="Chen X."/>
            <person name="Walker B."/>
            <person name="Young S.K."/>
            <person name="Zeng Q."/>
            <person name="Gargeya S."/>
            <person name="Fitzgerald M."/>
            <person name="Haas B."/>
            <person name="Abouelleil A."/>
            <person name="Alvarado L."/>
            <person name="Arachchi H.M."/>
            <person name="Berlin A.M."/>
            <person name="Chapman S.B."/>
            <person name="Goldberg J."/>
            <person name="Griggs A."/>
            <person name="Gujja S."/>
            <person name="Hansen M."/>
            <person name="Howarth C."/>
            <person name="Imamovic A."/>
            <person name="Larimer J."/>
            <person name="McCowan C."/>
            <person name="Montmayeur A."/>
            <person name="Murphy C."/>
            <person name="Neiman D."/>
            <person name="Pearson M."/>
            <person name="Priest M."/>
            <person name="Roberts A."/>
            <person name="Saif S."/>
            <person name="Shea T."/>
            <person name="Sisk P."/>
            <person name="Sykes S."/>
            <person name="Wortman J."/>
            <person name="Nusbaum C."/>
            <person name="Birren B."/>
        </authorList>
    </citation>
    <scope>NUCLEOTIDE SEQUENCE [LARGE SCALE GENOMIC DNA]</scope>
    <source>
        <strain evidence="2">race PST-78</strain>
    </source>
</reference>
<dbReference type="InterPro" id="IPR029060">
    <property type="entry name" value="PIN-like_dom_sf"/>
</dbReference>